<dbReference type="Gene3D" id="3.30.530.20">
    <property type="match status" value="1"/>
</dbReference>
<comment type="caution">
    <text evidence="3">The sequence shown here is derived from an EMBL/GenBank/DDBJ whole genome shotgun (WGS) entry which is preliminary data.</text>
</comment>
<reference evidence="3 4" key="1">
    <citation type="submission" date="2024-09" db="EMBL/GenBank/DDBJ databases">
        <authorList>
            <person name="Sun Q."/>
            <person name="Mori K."/>
        </authorList>
    </citation>
    <scope>NUCLEOTIDE SEQUENCE [LARGE SCALE GENOMIC DNA]</scope>
    <source>
        <strain evidence="3 4">KCTC 23076</strain>
    </source>
</reference>
<organism evidence="3 4">
    <name type="scientific">Lysobacter korlensis</name>
    <dbReference type="NCBI Taxonomy" id="553636"/>
    <lineage>
        <taxon>Bacteria</taxon>
        <taxon>Pseudomonadati</taxon>
        <taxon>Pseudomonadota</taxon>
        <taxon>Gammaproteobacteria</taxon>
        <taxon>Lysobacterales</taxon>
        <taxon>Lysobacteraceae</taxon>
        <taxon>Lysobacter</taxon>
    </lineage>
</organism>
<dbReference type="SUPFAM" id="SSF55961">
    <property type="entry name" value="Bet v1-like"/>
    <property type="match status" value="1"/>
</dbReference>
<proteinExistence type="inferred from homology"/>
<dbReference type="Proteomes" id="UP001589896">
    <property type="component" value="Unassembled WGS sequence"/>
</dbReference>
<evidence type="ECO:0000256" key="1">
    <source>
        <dbReference type="ARBA" id="ARBA00006817"/>
    </source>
</evidence>
<name>A0ABV6RW06_9GAMM</name>
<evidence type="ECO:0000313" key="4">
    <source>
        <dbReference type="Proteomes" id="UP001589896"/>
    </source>
</evidence>
<dbReference type="InterPro" id="IPR013538">
    <property type="entry name" value="ASHA1/2-like_C"/>
</dbReference>
<gene>
    <name evidence="3" type="ORF">ACFFGH_25350</name>
</gene>
<feature type="domain" description="Activator of Hsp90 ATPase homologue 1/2-like C-terminal" evidence="2">
    <location>
        <begin position="28"/>
        <end position="139"/>
    </location>
</feature>
<evidence type="ECO:0000259" key="2">
    <source>
        <dbReference type="Pfam" id="PF08327"/>
    </source>
</evidence>
<dbReference type="InterPro" id="IPR023393">
    <property type="entry name" value="START-like_dom_sf"/>
</dbReference>
<dbReference type="RefSeq" id="WP_386673538.1">
    <property type="nucleotide sequence ID" value="NZ_JBHLTG010000007.1"/>
</dbReference>
<accession>A0ABV6RW06</accession>
<keyword evidence="4" id="KW-1185">Reference proteome</keyword>
<comment type="similarity">
    <text evidence="1">Belongs to the AHA1 family.</text>
</comment>
<dbReference type="EMBL" id="JBHLTG010000007">
    <property type="protein sequence ID" value="MFC0681169.1"/>
    <property type="molecule type" value="Genomic_DNA"/>
</dbReference>
<sequence>MTSPTPTGTIGDGPRGQELQLIRRFPDPIDDVWAAMTESDQLERWIGRWEGDPRSGRVTFFMTAEGDVPPEEYRIVECAPPHRFSGSTRVGQDTWRLRFELTHDDGVTTLLFAQLLGGDDIGSIGPGWEYYLDRLSRVLDDADAADIDWDDYYPAMREYYTELSG</sequence>
<evidence type="ECO:0000313" key="3">
    <source>
        <dbReference type="EMBL" id="MFC0681169.1"/>
    </source>
</evidence>
<protein>
    <submittedName>
        <fullName evidence="3">SRPBCC domain-containing protein</fullName>
    </submittedName>
</protein>
<dbReference type="Pfam" id="PF08327">
    <property type="entry name" value="AHSA1"/>
    <property type="match status" value="1"/>
</dbReference>